<protein>
    <submittedName>
        <fullName evidence="2">Uncharacterized protein</fullName>
    </submittedName>
</protein>
<evidence type="ECO:0000313" key="2">
    <source>
        <dbReference type="EMBL" id="KAL3353724.1"/>
    </source>
</evidence>
<accession>A0ABD2TBX7</accession>
<dbReference type="EMBL" id="JBJKTR010000011">
    <property type="protein sequence ID" value="KAL3353724.1"/>
    <property type="molecule type" value="Genomic_DNA"/>
</dbReference>
<keyword evidence="1" id="KW-1133">Transmembrane helix</keyword>
<gene>
    <name evidence="2" type="ORF">AABB24_018446</name>
</gene>
<name>A0ABD2TBX7_9SOLN</name>
<sequence length="99" mass="11195">MTFGLDDDKVQITNLLFLLVTELESRITMVANLNEDIESQGGGRLYVMPLAEGGSMAGLTIFMLISFRKRSSYDTLDKFHTRKKEGKNSHSTQKAYLLF</sequence>
<keyword evidence="3" id="KW-1185">Reference proteome</keyword>
<keyword evidence="1" id="KW-0472">Membrane</keyword>
<organism evidence="2 3">
    <name type="scientific">Solanum stoloniferum</name>
    <dbReference type="NCBI Taxonomy" id="62892"/>
    <lineage>
        <taxon>Eukaryota</taxon>
        <taxon>Viridiplantae</taxon>
        <taxon>Streptophyta</taxon>
        <taxon>Embryophyta</taxon>
        <taxon>Tracheophyta</taxon>
        <taxon>Spermatophyta</taxon>
        <taxon>Magnoliopsida</taxon>
        <taxon>eudicotyledons</taxon>
        <taxon>Gunneridae</taxon>
        <taxon>Pentapetalae</taxon>
        <taxon>asterids</taxon>
        <taxon>lamiids</taxon>
        <taxon>Solanales</taxon>
        <taxon>Solanaceae</taxon>
        <taxon>Solanoideae</taxon>
        <taxon>Solaneae</taxon>
        <taxon>Solanum</taxon>
    </lineage>
</organism>
<reference evidence="2 3" key="1">
    <citation type="submission" date="2024-05" db="EMBL/GenBank/DDBJ databases">
        <title>De novo assembly of an allotetraploid wild potato.</title>
        <authorList>
            <person name="Hosaka A.J."/>
        </authorList>
    </citation>
    <scope>NUCLEOTIDE SEQUENCE [LARGE SCALE GENOMIC DNA]</scope>
    <source>
        <tissue evidence="2">Young leaves</tissue>
    </source>
</reference>
<evidence type="ECO:0000313" key="3">
    <source>
        <dbReference type="Proteomes" id="UP001627284"/>
    </source>
</evidence>
<evidence type="ECO:0000256" key="1">
    <source>
        <dbReference type="SAM" id="Phobius"/>
    </source>
</evidence>
<dbReference type="Proteomes" id="UP001627284">
    <property type="component" value="Unassembled WGS sequence"/>
</dbReference>
<comment type="caution">
    <text evidence="2">The sequence shown here is derived from an EMBL/GenBank/DDBJ whole genome shotgun (WGS) entry which is preliminary data.</text>
</comment>
<feature type="transmembrane region" description="Helical" evidence="1">
    <location>
        <begin position="46"/>
        <end position="67"/>
    </location>
</feature>
<keyword evidence="1" id="KW-0812">Transmembrane</keyword>
<dbReference type="AlphaFoldDB" id="A0ABD2TBX7"/>
<proteinExistence type="predicted"/>